<accession>A0ABR0JEI4</accession>
<sequence>MTSSTRDTAKASVGQQNNMDDTVLEEATRMMDINAGNSTDLHPATLSGASSNPELRLMGMPKEIREAILKYLLVKDDSIWVRFTVHIHAAQMRDAPDPEHSVMELGPMVVGPKRITSIVRVNKRTAQEATDILYGANLFASNQLHGFNWVFVKDPRCGIGSTNAAKIKTAQFAIPMDTITGPKTYAHQSLLDCLCADLIKLKILTLKAVILTNRWAPRDIIEKQLVKGIRPTLLIAARVTKFHPTLRKAVWRRWSGTKVADKGGRRPGIGKGIDYVWAEIYVDVVPEGLEAVLEGSIAKKDAFGHEMEHKDMVIDSRLVRQTSWDDTEAWLDVRKFALPSDVISSEVDAKEVEMWPGLGQYPV</sequence>
<dbReference type="EMBL" id="JAVRRF010000008">
    <property type="protein sequence ID" value="KAK5062320.1"/>
    <property type="molecule type" value="Genomic_DNA"/>
</dbReference>
<evidence type="ECO:0000256" key="1">
    <source>
        <dbReference type="SAM" id="MobiDB-lite"/>
    </source>
</evidence>
<organism evidence="2 3">
    <name type="scientific">Exophiala sideris</name>
    <dbReference type="NCBI Taxonomy" id="1016849"/>
    <lineage>
        <taxon>Eukaryota</taxon>
        <taxon>Fungi</taxon>
        <taxon>Dikarya</taxon>
        <taxon>Ascomycota</taxon>
        <taxon>Pezizomycotina</taxon>
        <taxon>Eurotiomycetes</taxon>
        <taxon>Chaetothyriomycetidae</taxon>
        <taxon>Chaetothyriales</taxon>
        <taxon>Herpotrichiellaceae</taxon>
        <taxon>Exophiala</taxon>
    </lineage>
</organism>
<keyword evidence="3" id="KW-1185">Reference proteome</keyword>
<protein>
    <submittedName>
        <fullName evidence="2">Uncharacterized protein</fullName>
    </submittedName>
</protein>
<comment type="caution">
    <text evidence="2">The sequence shown here is derived from an EMBL/GenBank/DDBJ whole genome shotgun (WGS) entry which is preliminary data.</text>
</comment>
<reference evidence="2 3" key="1">
    <citation type="submission" date="2023-08" db="EMBL/GenBank/DDBJ databases">
        <title>Black Yeasts Isolated from many extreme environments.</title>
        <authorList>
            <person name="Coleine C."/>
            <person name="Stajich J.E."/>
            <person name="Selbmann L."/>
        </authorList>
    </citation>
    <scope>NUCLEOTIDE SEQUENCE [LARGE SCALE GENOMIC DNA]</scope>
    <source>
        <strain evidence="2 3">CCFEE 6328</strain>
    </source>
</reference>
<dbReference type="Proteomes" id="UP001345691">
    <property type="component" value="Unassembled WGS sequence"/>
</dbReference>
<evidence type="ECO:0000313" key="3">
    <source>
        <dbReference type="Proteomes" id="UP001345691"/>
    </source>
</evidence>
<gene>
    <name evidence="2" type="ORF">LTR69_004678</name>
</gene>
<name>A0ABR0JEI4_9EURO</name>
<feature type="region of interest" description="Disordered" evidence="1">
    <location>
        <begin position="1"/>
        <end position="20"/>
    </location>
</feature>
<evidence type="ECO:0000313" key="2">
    <source>
        <dbReference type="EMBL" id="KAK5062320.1"/>
    </source>
</evidence>
<proteinExistence type="predicted"/>